<evidence type="ECO:0000256" key="1">
    <source>
        <dbReference type="SAM" id="MobiDB-lite"/>
    </source>
</evidence>
<reference evidence="2 3" key="1">
    <citation type="journal article" date="2024" name="Commun. Biol.">
        <title>Comparative genomic analysis of thermophilic fungi reveals convergent evolutionary adaptations and gene losses.</title>
        <authorList>
            <person name="Steindorff A.S."/>
            <person name="Aguilar-Pontes M.V."/>
            <person name="Robinson A.J."/>
            <person name="Andreopoulos B."/>
            <person name="LaButti K."/>
            <person name="Kuo A."/>
            <person name="Mondo S."/>
            <person name="Riley R."/>
            <person name="Otillar R."/>
            <person name="Haridas S."/>
            <person name="Lipzen A."/>
            <person name="Grimwood J."/>
            <person name="Schmutz J."/>
            <person name="Clum A."/>
            <person name="Reid I.D."/>
            <person name="Moisan M.C."/>
            <person name="Butler G."/>
            <person name="Nguyen T.T.M."/>
            <person name="Dewar K."/>
            <person name="Conant G."/>
            <person name="Drula E."/>
            <person name="Henrissat B."/>
            <person name="Hansel C."/>
            <person name="Singer S."/>
            <person name="Hutchinson M.I."/>
            <person name="de Vries R.P."/>
            <person name="Natvig D.O."/>
            <person name="Powell A.J."/>
            <person name="Tsang A."/>
            <person name="Grigoriev I.V."/>
        </authorList>
    </citation>
    <scope>NUCLEOTIDE SEQUENCE [LARGE SCALE GENOMIC DNA]</scope>
    <source>
        <strain evidence="2 3">ATCC 24622</strain>
    </source>
</reference>
<name>A0ABR3V369_9PEZI</name>
<dbReference type="EMBL" id="JAZHXJ010002885">
    <property type="protein sequence ID" value="KAL1836233.1"/>
    <property type="molecule type" value="Genomic_DNA"/>
</dbReference>
<evidence type="ECO:0000313" key="3">
    <source>
        <dbReference type="Proteomes" id="UP001586593"/>
    </source>
</evidence>
<keyword evidence="3" id="KW-1185">Reference proteome</keyword>
<protein>
    <submittedName>
        <fullName evidence="2">Uncharacterized protein</fullName>
    </submittedName>
</protein>
<comment type="caution">
    <text evidence="2">The sequence shown here is derived from an EMBL/GenBank/DDBJ whole genome shotgun (WGS) entry which is preliminary data.</text>
</comment>
<proteinExistence type="predicted"/>
<organism evidence="2 3">
    <name type="scientific">Phialemonium thermophilum</name>
    <dbReference type="NCBI Taxonomy" id="223376"/>
    <lineage>
        <taxon>Eukaryota</taxon>
        <taxon>Fungi</taxon>
        <taxon>Dikarya</taxon>
        <taxon>Ascomycota</taxon>
        <taxon>Pezizomycotina</taxon>
        <taxon>Sordariomycetes</taxon>
        <taxon>Sordariomycetidae</taxon>
        <taxon>Cephalothecales</taxon>
        <taxon>Cephalothecaceae</taxon>
        <taxon>Phialemonium</taxon>
    </lineage>
</organism>
<dbReference type="Proteomes" id="UP001586593">
    <property type="component" value="Unassembled WGS sequence"/>
</dbReference>
<gene>
    <name evidence="2" type="ORF">VTK73DRAFT_5127</name>
</gene>
<feature type="region of interest" description="Disordered" evidence="1">
    <location>
        <begin position="28"/>
        <end position="48"/>
    </location>
</feature>
<accession>A0ABR3V369</accession>
<evidence type="ECO:0000313" key="2">
    <source>
        <dbReference type="EMBL" id="KAL1836233.1"/>
    </source>
</evidence>
<sequence length="152" mass="16727">MNALQLIEKWETFLMQLDAEDDETAFYRPPPIQTANKPPGDTASKVEKGTGRIGQGLQLCKGRRVYGPQTGEKSIRGQAGTVISYLVIITSFSCVTAHREEGKKCRPPPLHSSRLSFDDAEVVVHLYIADALIRMSHIQTSLASDRGTATLK</sequence>